<dbReference type="KEGG" id="ipu:108254853"/>
<evidence type="ECO:0000313" key="3">
    <source>
        <dbReference type="Proteomes" id="UP000221080"/>
    </source>
</evidence>
<evidence type="ECO:0000256" key="2">
    <source>
        <dbReference type="SAM" id="SignalP"/>
    </source>
</evidence>
<feature type="compositionally biased region" description="Low complexity" evidence="1">
    <location>
        <begin position="395"/>
        <end position="413"/>
    </location>
</feature>
<sequence length="594" mass="64011">MLWQKRETWFMFLAVLILISSAFCLVVPKGKLVQTGRLIIGSSRITNETKNGIVKKVHDEYAGDTNGYQSDQPELTEGSQLSTLMLRRWSPSVQCDDDSMSLHIQGSRVPNFLVETSEEGLVPLSQMPSHCGFSLRRAHREVALIAKYAGCNVAQQGNSYILPLWVSGVAVKMVCPVACPLTVSCSPSAMVVNLGVSTAALRLKVNGVWQPVYQASTCGFTLEVVGGGLTLTAPYASNCWQLEGAKMLLSVQYMDRELTLSCPAVQPPATTPLPAHMDPEASTDAPVTTLATTVAPASAYQLPFYPWLRGLYPYGYGMPWNFQNGHLRTPPVTHTTTTTPAAATTTPAAAMTTPAATVAPTSGQLPLYPWLSGMYNPYVYGMPWRFQHSQPGTPPVTQTTTTTPAATTTTTPGATVAPARADQLPLYPWLSGMYYPGGYGMPWNFPYSHPGTPPVTQATTMTPAATVVPASAGQLPLYPWLPGMYYPSGYGIPWRFQHSQPGSPPVTQTTTTTPAATTTTPAATSTTVAPARADQPLWYPWLPGMYKPYVPMGSPGVPVSDPNSGVKQQMYQMPWMNAFPQVSGLKSNTRLSSG</sequence>
<reference evidence="3" key="1">
    <citation type="journal article" date="2016" name="Nat. Commun.">
        <title>The channel catfish genome sequence provides insights into the evolution of scale formation in teleosts.</title>
        <authorList>
            <person name="Liu Z."/>
            <person name="Liu S."/>
            <person name="Yao J."/>
            <person name="Bao L."/>
            <person name="Zhang J."/>
            <person name="Li Y."/>
            <person name="Jiang C."/>
            <person name="Sun L."/>
            <person name="Wang R."/>
            <person name="Zhang Y."/>
            <person name="Zhou T."/>
            <person name="Zeng Q."/>
            <person name="Fu Q."/>
            <person name="Gao S."/>
            <person name="Li N."/>
            <person name="Koren S."/>
            <person name="Jiang Y."/>
            <person name="Zimin A."/>
            <person name="Xu P."/>
            <person name="Phillippy A.M."/>
            <person name="Geng X."/>
            <person name="Song L."/>
            <person name="Sun F."/>
            <person name="Li C."/>
            <person name="Wang X."/>
            <person name="Chen A."/>
            <person name="Jin Y."/>
            <person name="Yuan Z."/>
            <person name="Yang Y."/>
            <person name="Tan S."/>
            <person name="Peatman E."/>
            <person name="Lu J."/>
            <person name="Qin Z."/>
            <person name="Dunham R."/>
            <person name="Li Z."/>
            <person name="Sonstegard T."/>
            <person name="Feng J."/>
            <person name="Danzmann R.G."/>
            <person name="Schroeder S."/>
            <person name="Scheffler B."/>
            <person name="Duke M.V."/>
            <person name="Ballard L."/>
            <person name="Kucuktas H."/>
            <person name="Kaltenboeck L."/>
            <person name="Liu H."/>
            <person name="Armbruster J."/>
            <person name="Xie Y."/>
            <person name="Kirby M.L."/>
            <person name="Tian Y."/>
            <person name="Flanagan M.E."/>
            <person name="Mu W."/>
            <person name="Waldbieser G.C."/>
        </authorList>
    </citation>
    <scope>NUCLEOTIDE SEQUENCE [LARGE SCALE GENOMIC DNA]</scope>
    <source>
        <strain evidence="3">SDA103</strain>
    </source>
</reference>
<gene>
    <name evidence="4" type="primary">LOC108254853</name>
</gene>
<keyword evidence="2" id="KW-0732">Signal</keyword>
<feature type="chain" id="PRO_5039894583" evidence="2">
    <location>
        <begin position="25"/>
        <end position="594"/>
    </location>
</feature>
<evidence type="ECO:0000256" key="1">
    <source>
        <dbReference type="SAM" id="MobiDB-lite"/>
    </source>
</evidence>
<accession>A0A9F7TER9</accession>
<proteinExistence type="predicted"/>
<evidence type="ECO:0000313" key="4">
    <source>
        <dbReference type="RefSeq" id="XP_053530164.1"/>
    </source>
</evidence>
<feature type="region of interest" description="Disordered" evidence="1">
    <location>
        <begin position="497"/>
        <end position="529"/>
    </location>
</feature>
<feature type="region of interest" description="Disordered" evidence="1">
    <location>
        <begin position="390"/>
        <end position="413"/>
    </location>
</feature>
<keyword evidence="3" id="KW-1185">Reference proteome</keyword>
<reference evidence="4" key="2">
    <citation type="submission" date="2025-08" db="UniProtKB">
        <authorList>
            <consortium name="RefSeq"/>
        </authorList>
    </citation>
    <scope>IDENTIFICATION</scope>
    <source>
        <tissue evidence="4">Blood</tissue>
    </source>
</reference>
<dbReference type="AlphaFoldDB" id="A0A9F7TER9"/>
<dbReference type="RefSeq" id="XP_053530164.1">
    <property type="nucleotide sequence ID" value="XM_053674189.1"/>
</dbReference>
<protein>
    <submittedName>
        <fullName evidence="4">Uncharacterized protein LOC108254853 isoform X1</fullName>
    </submittedName>
</protein>
<dbReference type="Proteomes" id="UP000221080">
    <property type="component" value="Chromosome 21"/>
</dbReference>
<organism evidence="3 4">
    <name type="scientific">Ictalurus punctatus</name>
    <name type="common">Channel catfish</name>
    <name type="synonym">Silurus punctatus</name>
    <dbReference type="NCBI Taxonomy" id="7998"/>
    <lineage>
        <taxon>Eukaryota</taxon>
        <taxon>Metazoa</taxon>
        <taxon>Chordata</taxon>
        <taxon>Craniata</taxon>
        <taxon>Vertebrata</taxon>
        <taxon>Euteleostomi</taxon>
        <taxon>Actinopterygii</taxon>
        <taxon>Neopterygii</taxon>
        <taxon>Teleostei</taxon>
        <taxon>Ostariophysi</taxon>
        <taxon>Siluriformes</taxon>
        <taxon>Ictaluridae</taxon>
        <taxon>Ictalurus</taxon>
    </lineage>
</organism>
<feature type="compositionally biased region" description="Low complexity" evidence="1">
    <location>
        <begin position="505"/>
        <end position="529"/>
    </location>
</feature>
<dbReference type="OrthoDB" id="8446208at2759"/>
<feature type="signal peptide" evidence="2">
    <location>
        <begin position="1"/>
        <end position="24"/>
    </location>
</feature>
<name>A0A9F7TER9_ICTPU</name>
<dbReference type="GeneID" id="108254853"/>